<dbReference type="InterPro" id="IPR000524">
    <property type="entry name" value="Tscrpt_reg_HTH_GntR"/>
</dbReference>
<keyword evidence="6" id="KW-1185">Reference proteome</keyword>
<dbReference type="RefSeq" id="WP_094034200.1">
    <property type="nucleotide sequence ID" value="NZ_CP022540.1"/>
</dbReference>
<dbReference type="OrthoDB" id="284307at2"/>
<dbReference type="SMART" id="SM00895">
    <property type="entry name" value="FCD"/>
    <property type="match status" value="1"/>
</dbReference>
<dbReference type="PANTHER" id="PTHR43537:SF5">
    <property type="entry name" value="UXU OPERON TRANSCRIPTIONAL REGULATOR"/>
    <property type="match status" value="1"/>
</dbReference>
<dbReference type="CDD" id="cd07377">
    <property type="entry name" value="WHTH_GntR"/>
    <property type="match status" value="1"/>
</dbReference>
<dbReference type="InterPro" id="IPR011711">
    <property type="entry name" value="GntR_C"/>
</dbReference>
<organism evidence="5 6">
    <name type="scientific">Antarctobacter heliothermus</name>
    <dbReference type="NCBI Taxonomy" id="74033"/>
    <lineage>
        <taxon>Bacteria</taxon>
        <taxon>Pseudomonadati</taxon>
        <taxon>Pseudomonadota</taxon>
        <taxon>Alphaproteobacteria</taxon>
        <taxon>Rhodobacterales</taxon>
        <taxon>Roseobacteraceae</taxon>
        <taxon>Antarctobacter</taxon>
    </lineage>
</organism>
<proteinExistence type="predicted"/>
<dbReference type="AlphaFoldDB" id="A0A222E1K5"/>
<keyword evidence="2" id="KW-0238">DNA-binding</keyword>
<dbReference type="Pfam" id="PF07729">
    <property type="entry name" value="FCD"/>
    <property type="match status" value="1"/>
</dbReference>
<dbReference type="InterPro" id="IPR036388">
    <property type="entry name" value="WH-like_DNA-bd_sf"/>
</dbReference>
<dbReference type="Pfam" id="PF00392">
    <property type="entry name" value="GntR"/>
    <property type="match status" value="1"/>
</dbReference>
<feature type="domain" description="HTH gntR-type" evidence="4">
    <location>
        <begin position="3"/>
        <end position="71"/>
    </location>
</feature>
<name>A0A222E1K5_9RHOB</name>
<gene>
    <name evidence="5" type="primary">lldR</name>
    <name evidence="5" type="ORF">ANTHELSMS3_01358</name>
</gene>
<dbReference type="PROSITE" id="PS50949">
    <property type="entry name" value="HTH_GNTR"/>
    <property type="match status" value="1"/>
</dbReference>
<reference evidence="5 6" key="1">
    <citation type="submission" date="2017-07" db="EMBL/GenBank/DDBJ databases">
        <title>Genome Sequence of Antarctobacter heliothermus Strain SMS3 Isolated from a culture of the Diatom Skeletonema marinoi.</title>
        <authorList>
            <person name="Topel M."/>
            <person name="Pinder M.I.M."/>
            <person name="Johansson O.N."/>
            <person name="Kourtchenko O."/>
            <person name="Godhe A."/>
            <person name="Clarke A.K."/>
        </authorList>
    </citation>
    <scope>NUCLEOTIDE SEQUENCE [LARGE SCALE GENOMIC DNA]</scope>
    <source>
        <strain evidence="5 6">SMS3</strain>
    </source>
</reference>
<dbReference type="EMBL" id="CP022540">
    <property type="protein sequence ID" value="ASP20060.1"/>
    <property type="molecule type" value="Genomic_DNA"/>
</dbReference>
<dbReference type="Gene3D" id="1.10.10.10">
    <property type="entry name" value="Winged helix-like DNA-binding domain superfamily/Winged helix DNA-binding domain"/>
    <property type="match status" value="1"/>
</dbReference>
<dbReference type="InterPro" id="IPR036390">
    <property type="entry name" value="WH_DNA-bd_sf"/>
</dbReference>
<evidence type="ECO:0000259" key="4">
    <source>
        <dbReference type="PROSITE" id="PS50949"/>
    </source>
</evidence>
<dbReference type="PANTHER" id="PTHR43537">
    <property type="entry name" value="TRANSCRIPTIONAL REGULATOR, GNTR FAMILY"/>
    <property type="match status" value="1"/>
</dbReference>
<keyword evidence="3" id="KW-0804">Transcription</keyword>
<evidence type="ECO:0000256" key="3">
    <source>
        <dbReference type="ARBA" id="ARBA00023163"/>
    </source>
</evidence>
<dbReference type="SMART" id="SM00345">
    <property type="entry name" value="HTH_GNTR"/>
    <property type="match status" value="1"/>
</dbReference>
<evidence type="ECO:0000313" key="6">
    <source>
        <dbReference type="Proteomes" id="UP000203589"/>
    </source>
</evidence>
<dbReference type="GO" id="GO:0003700">
    <property type="term" value="F:DNA-binding transcription factor activity"/>
    <property type="evidence" value="ECO:0007669"/>
    <property type="project" value="InterPro"/>
</dbReference>
<accession>A0A222E1K5</accession>
<dbReference type="InterPro" id="IPR008920">
    <property type="entry name" value="TF_FadR/GntR_C"/>
</dbReference>
<dbReference type="SUPFAM" id="SSF48008">
    <property type="entry name" value="GntR ligand-binding domain-like"/>
    <property type="match status" value="1"/>
</dbReference>
<dbReference type="PRINTS" id="PR00035">
    <property type="entry name" value="HTHGNTR"/>
</dbReference>
<dbReference type="SUPFAM" id="SSF46785">
    <property type="entry name" value="Winged helix' DNA-binding domain"/>
    <property type="match status" value="1"/>
</dbReference>
<evidence type="ECO:0000313" key="5">
    <source>
        <dbReference type="EMBL" id="ASP20060.1"/>
    </source>
</evidence>
<dbReference type="GO" id="GO:0003677">
    <property type="term" value="F:DNA binding"/>
    <property type="evidence" value="ECO:0007669"/>
    <property type="project" value="UniProtKB-KW"/>
</dbReference>
<protein>
    <submittedName>
        <fullName evidence="5">Putative L-lactate dehydrogenase operon regulatory protein</fullName>
    </submittedName>
</protein>
<sequence length="225" mass="25470">MARDQQSDALQKLRTYLKTKDFALNDRLPPERMLAEELGLTRSTLRNAMDVIESEGLIWRQVGRGTFIGARSVINLAEVRYLSSITRPSEISDARLIIEPELARLAALNSKQSDLRELRHCNSRCRSATDWRLFESWDNRFHYAVAVATRNKLLITVFETLNAVRRSSTWQTVRKTTGPTKGYPSLDEHAAIYDAIKSQNPDAAADAMRAHLGSVRTRLIGAVEE</sequence>
<evidence type="ECO:0000256" key="2">
    <source>
        <dbReference type="ARBA" id="ARBA00023125"/>
    </source>
</evidence>
<dbReference type="Gene3D" id="1.20.120.530">
    <property type="entry name" value="GntR ligand-binding domain-like"/>
    <property type="match status" value="1"/>
</dbReference>
<evidence type="ECO:0000256" key="1">
    <source>
        <dbReference type="ARBA" id="ARBA00023015"/>
    </source>
</evidence>
<keyword evidence="1" id="KW-0805">Transcription regulation</keyword>
<dbReference type="KEGG" id="aht:ANTHELSMS3_01358"/>
<dbReference type="Proteomes" id="UP000203589">
    <property type="component" value="Chromosome"/>
</dbReference>